<dbReference type="GO" id="GO:0008270">
    <property type="term" value="F:zinc ion binding"/>
    <property type="evidence" value="ECO:0007669"/>
    <property type="project" value="UniProtKB-KW"/>
</dbReference>
<organism evidence="7 8">
    <name type="scientific">Paramuricea clavata</name>
    <name type="common">Red gorgonian</name>
    <name type="synonym">Violescent sea-whip</name>
    <dbReference type="NCBI Taxonomy" id="317549"/>
    <lineage>
        <taxon>Eukaryota</taxon>
        <taxon>Metazoa</taxon>
        <taxon>Cnidaria</taxon>
        <taxon>Anthozoa</taxon>
        <taxon>Octocorallia</taxon>
        <taxon>Malacalcyonacea</taxon>
        <taxon>Plexauridae</taxon>
        <taxon>Paramuricea</taxon>
    </lineage>
</organism>
<keyword evidence="5" id="KW-0175">Coiled coil</keyword>
<feature type="region of interest" description="Disordered" evidence="6">
    <location>
        <begin position="217"/>
        <end position="253"/>
    </location>
</feature>
<evidence type="ECO:0000256" key="4">
    <source>
        <dbReference type="ARBA" id="ARBA00022833"/>
    </source>
</evidence>
<evidence type="ECO:0000256" key="5">
    <source>
        <dbReference type="SAM" id="Coils"/>
    </source>
</evidence>
<keyword evidence="4" id="KW-0862">Zinc</keyword>
<keyword evidence="1" id="KW-0479">Metal-binding</keyword>
<evidence type="ECO:0000256" key="2">
    <source>
        <dbReference type="ARBA" id="ARBA00022737"/>
    </source>
</evidence>
<feature type="coiled-coil region" evidence="5">
    <location>
        <begin position="153"/>
        <end position="187"/>
    </location>
</feature>
<accession>A0A7D9L5K6</accession>
<dbReference type="InterPro" id="IPR000571">
    <property type="entry name" value="Znf_CCCH"/>
</dbReference>
<protein>
    <submittedName>
        <fullName evidence="7">Zinc finger CCCH domain-containing 10-like</fullName>
    </submittedName>
</protein>
<dbReference type="AlphaFoldDB" id="A0A7D9L5K6"/>
<gene>
    <name evidence="7" type="ORF">PACLA_8A010972</name>
</gene>
<evidence type="ECO:0000256" key="1">
    <source>
        <dbReference type="ARBA" id="ARBA00022723"/>
    </source>
</evidence>
<dbReference type="GO" id="GO:0043484">
    <property type="term" value="P:regulation of RNA splicing"/>
    <property type="evidence" value="ECO:0007669"/>
    <property type="project" value="TreeGrafter"/>
</dbReference>
<comment type="caution">
    <text evidence="7">The sequence shown here is derived from an EMBL/GenBank/DDBJ whole genome shotgun (WGS) entry which is preliminary data.</text>
</comment>
<name>A0A7D9L5K6_PARCT</name>
<evidence type="ECO:0000256" key="3">
    <source>
        <dbReference type="ARBA" id="ARBA00022771"/>
    </source>
</evidence>
<dbReference type="Pfam" id="PF14608">
    <property type="entry name" value="zf-CCCH_2"/>
    <property type="match status" value="2"/>
</dbReference>
<dbReference type="OrthoDB" id="250836at2759"/>
<dbReference type="GO" id="GO:0003723">
    <property type="term" value="F:RNA binding"/>
    <property type="evidence" value="ECO:0007669"/>
    <property type="project" value="TreeGrafter"/>
</dbReference>
<proteinExistence type="predicted"/>
<keyword evidence="2" id="KW-0677">Repeat</keyword>
<feature type="compositionally biased region" description="Polar residues" evidence="6">
    <location>
        <begin position="218"/>
        <end position="243"/>
    </location>
</feature>
<reference evidence="7" key="1">
    <citation type="submission" date="2020-04" db="EMBL/GenBank/DDBJ databases">
        <authorList>
            <person name="Alioto T."/>
            <person name="Alioto T."/>
            <person name="Gomez Garrido J."/>
        </authorList>
    </citation>
    <scope>NUCLEOTIDE SEQUENCE</scope>
    <source>
        <strain evidence="7">A484AB</strain>
    </source>
</reference>
<dbReference type="EMBL" id="CACRXK020013745">
    <property type="protein sequence ID" value="CAB4025667.1"/>
    <property type="molecule type" value="Genomic_DNA"/>
</dbReference>
<evidence type="ECO:0000256" key="6">
    <source>
        <dbReference type="SAM" id="MobiDB-lite"/>
    </source>
</evidence>
<keyword evidence="8" id="KW-1185">Reference proteome</keyword>
<feature type="region of interest" description="Disordered" evidence="6">
    <location>
        <begin position="1"/>
        <end position="20"/>
    </location>
</feature>
<dbReference type="SUPFAM" id="SSF90229">
    <property type="entry name" value="CCCH zinc finger"/>
    <property type="match status" value="1"/>
</dbReference>
<evidence type="ECO:0000313" key="8">
    <source>
        <dbReference type="Proteomes" id="UP001152795"/>
    </source>
</evidence>
<keyword evidence="3" id="KW-0863">Zinc-finger</keyword>
<dbReference type="PANTHER" id="PTHR12675">
    <property type="entry name" value="MUSCLEBLIND-LIKE PROTEIN"/>
    <property type="match status" value="1"/>
</dbReference>
<evidence type="ECO:0000313" key="7">
    <source>
        <dbReference type="EMBL" id="CAB4025667.1"/>
    </source>
</evidence>
<dbReference type="InterPro" id="IPR036855">
    <property type="entry name" value="Znf_CCCH_sf"/>
</dbReference>
<dbReference type="PROSITE" id="PS50103">
    <property type="entry name" value="ZF_C3H1"/>
    <property type="match status" value="3"/>
</dbReference>
<sequence>MYKMSMEGENPSIKDEQSGEQICRDFQRGVCSRGDKCKFAHPSGMGSEPKDQPMICRDFQNGTCNRSTCKYLHVTNQEEKDYLRTGQLPGNSRGGRGRDSNAQVCKDFLNNKCNRGASCKFRHVPEEGMYGGGGGYYDEPPRKRPRDSMGDDYRYLMEENVSLRRKVSELQKDVADLRATNDILLEQNARHRRSGGSSSASYGGGYANDAYGNAASSVSYPSRDSYTATGAYNSYATPKQAGTTGYDGYTEFK</sequence>
<dbReference type="PANTHER" id="PTHR12675:SF6">
    <property type="entry name" value="ZINC FINGER CCCH DOMAIN-CONTAINING PROTEIN 10"/>
    <property type="match status" value="1"/>
</dbReference>
<dbReference type="SMART" id="SM00356">
    <property type="entry name" value="ZnF_C3H1"/>
    <property type="match status" value="3"/>
</dbReference>
<dbReference type="Proteomes" id="UP001152795">
    <property type="component" value="Unassembled WGS sequence"/>
</dbReference>
<dbReference type="Gene3D" id="3.30.1370.210">
    <property type="match status" value="2"/>
</dbReference>
<dbReference type="Pfam" id="PF00642">
    <property type="entry name" value="zf-CCCH"/>
    <property type="match status" value="1"/>
</dbReference>